<dbReference type="EMBL" id="AKCV02000011">
    <property type="protein sequence ID" value="TMS59174.1"/>
    <property type="molecule type" value="Genomic_DNA"/>
</dbReference>
<comment type="caution">
    <text evidence="1">The sequence shown here is derived from an EMBL/GenBank/DDBJ whole genome shotgun (WGS) entry which is preliminary data.</text>
</comment>
<sequence length="167" mass="19614">MLSLKYLSSYPPELLAQVRQLIDSGRLGTHLETRYPERHDIQTDRALYDFVMELKQRHLRTAPPIHRVSYEARLDVVRNALGLHTTTSRVQGGKLKAKKDIRIAALFKDVPPEFLHMIVVHELAHLRESDHNKAFYRLCDSMLPGYHQLEFDLRLYLTWRDLRQGKT</sequence>
<name>A0ACD3SSC8_9BURK</name>
<proteinExistence type="predicted"/>
<keyword evidence="2" id="KW-1185">Reference proteome</keyword>
<reference evidence="1" key="1">
    <citation type="submission" date="2019-05" db="EMBL/GenBank/DDBJ databases">
        <title>Revised genome assembly of Burkholderiaceae (previously Ralstonia) sp. PBA.</title>
        <authorList>
            <person name="Gan H.M."/>
        </authorList>
    </citation>
    <scope>NUCLEOTIDE SEQUENCE</scope>
    <source>
        <strain evidence="1">PBA</strain>
    </source>
</reference>
<dbReference type="Proteomes" id="UP000004277">
    <property type="component" value="Unassembled WGS sequence"/>
</dbReference>
<organism evidence="1 2">
    <name type="scientific">Imbroritus primus</name>
    <dbReference type="NCBI Taxonomy" id="3058603"/>
    <lineage>
        <taxon>Bacteria</taxon>
        <taxon>Pseudomonadati</taxon>
        <taxon>Pseudomonadota</taxon>
        <taxon>Betaproteobacteria</taxon>
        <taxon>Burkholderiales</taxon>
        <taxon>Burkholderiaceae</taxon>
        <taxon>Imbroritus</taxon>
    </lineage>
</organism>
<gene>
    <name evidence="1" type="ORF">MW7_003065</name>
</gene>
<evidence type="ECO:0000313" key="1">
    <source>
        <dbReference type="EMBL" id="TMS59174.1"/>
    </source>
</evidence>
<accession>A0ACD3SSC8</accession>
<evidence type="ECO:0000313" key="2">
    <source>
        <dbReference type="Proteomes" id="UP000004277"/>
    </source>
</evidence>
<protein>
    <submittedName>
        <fullName evidence="1">M48 family metallopeptidase</fullName>
    </submittedName>
</protein>